<dbReference type="AlphaFoldDB" id="A0A1A3TLU6"/>
<name>A0A1A3TLU6_MYCSD</name>
<accession>A0A1A3TLU6</accession>
<evidence type="ECO:0000313" key="1">
    <source>
        <dbReference type="EMBL" id="OBK83648.1"/>
    </source>
</evidence>
<sequence>MGVASAGLRVVCGPEDVGVMVVDEAAAGDGVAGSAGAVGVVATTMYVATAAAASAVPTKM</sequence>
<gene>
    <name evidence="1" type="ORF">A5648_11570</name>
</gene>
<dbReference type="EMBL" id="LZMF01000137">
    <property type="protein sequence ID" value="OBK83648.1"/>
    <property type="molecule type" value="Genomic_DNA"/>
</dbReference>
<proteinExistence type="predicted"/>
<protein>
    <submittedName>
        <fullName evidence="1">Uncharacterized protein</fullName>
    </submittedName>
</protein>
<dbReference type="Proteomes" id="UP000093759">
    <property type="component" value="Unassembled WGS sequence"/>
</dbReference>
<evidence type="ECO:0000313" key="2">
    <source>
        <dbReference type="Proteomes" id="UP000093759"/>
    </source>
</evidence>
<dbReference type="RefSeq" id="WP_065026212.1">
    <property type="nucleotide sequence ID" value="NZ_LZMF01000137.1"/>
</dbReference>
<comment type="caution">
    <text evidence="1">The sequence shown here is derived from an EMBL/GenBank/DDBJ whole genome shotgun (WGS) entry which is preliminary data.</text>
</comment>
<reference evidence="2" key="1">
    <citation type="submission" date="2016-06" db="EMBL/GenBank/DDBJ databases">
        <authorList>
            <person name="Sutton G."/>
            <person name="Brinkac L."/>
            <person name="Sanka R."/>
            <person name="Adams M."/>
            <person name="Lau E."/>
            <person name="Garcia-Basteiro A."/>
            <person name="Lopez-Varela E."/>
            <person name="Palencia S."/>
        </authorList>
    </citation>
    <scope>NUCLEOTIDE SEQUENCE [LARGE SCALE GENOMIC DNA]</scope>
    <source>
        <strain evidence="2">1274684.2</strain>
    </source>
</reference>
<organism evidence="1 2">
    <name type="scientific">Mycolicibacter sinensis (strain JDM601)</name>
    <name type="common">Mycobacterium sinense</name>
    <dbReference type="NCBI Taxonomy" id="875328"/>
    <lineage>
        <taxon>Bacteria</taxon>
        <taxon>Bacillati</taxon>
        <taxon>Actinomycetota</taxon>
        <taxon>Actinomycetes</taxon>
        <taxon>Mycobacteriales</taxon>
        <taxon>Mycobacteriaceae</taxon>
        <taxon>Mycolicibacter</taxon>
    </lineage>
</organism>